<dbReference type="SUPFAM" id="SSF52799">
    <property type="entry name" value="(Phosphotyrosine protein) phosphatases II"/>
    <property type="match status" value="1"/>
</dbReference>
<dbReference type="Pfam" id="PF00102">
    <property type="entry name" value="Y_phosphatase"/>
    <property type="match status" value="2"/>
</dbReference>
<dbReference type="Gene3D" id="3.90.190.10">
    <property type="entry name" value="Protein tyrosine phosphatase superfamily"/>
    <property type="match status" value="2"/>
</dbReference>
<feature type="domain" description="Tyrosine specific protein phosphatases" evidence="3">
    <location>
        <begin position="114"/>
        <end position="168"/>
    </location>
</feature>
<dbReference type="InterPro" id="IPR050348">
    <property type="entry name" value="Protein-Tyr_Phosphatase"/>
</dbReference>
<dbReference type="InterPro" id="IPR029021">
    <property type="entry name" value="Prot-tyrosine_phosphatase-like"/>
</dbReference>
<dbReference type="AlphaFoldDB" id="A0A3P7Z2U0"/>
<evidence type="ECO:0000313" key="5">
    <source>
        <dbReference type="Proteomes" id="UP000277204"/>
    </source>
</evidence>
<dbReference type="PANTHER" id="PTHR19134:SF449">
    <property type="entry name" value="TYROSINE-PROTEIN PHOSPHATASE 1"/>
    <property type="match status" value="1"/>
</dbReference>
<organism evidence="4 5">
    <name type="scientific">Schistosoma margrebowiei</name>
    <dbReference type="NCBI Taxonomy" id="48269"/>
    <lineage>
        <taxon>Eukaryota</taxon>
        <taxon>Metazoa</taxon>
        <taxon>Spiralia</taxon>
        <taxon>Lophotrochozoa</taxon>
        <taxon>Platyhelminthes</taxon>
        <taxon>Trematoda</taxon>
        <taxon>Digenea</taxon>
        <taxon>Strigeidida</taxon>
        <taxon>Schistosomatoidea</taxon>
        <taxon>Schistosomatidae</taxon>
        <taxon>Schistosoma</taxon>
    </lineage>
</organism>
<evidence type="ECO:0000259" key="3">
    <source>
        <dbReference type="PROSITE" id="PS50056"/>
    </source>
</evidence>
<dbReference type="InterPro" id="IPR003595">
    <property type="entry name" value="Tyr_Pase_cat"/>
</dbReference>
<accession>A0A3P7Z2U0</accession>
<evidence type="ECO:0000259" key="2">
    <source>
        <dbReference type="PROSITE" id="PS50055"/>
    </source>
</evidence>
<evidence type="ECO:0000256" key="1">
    <source>
        <dbReference type="SAM" id="Phobius"/>
    </source>
</evidence>
<dbReference type="PROSITE" id="PS50056">
    <property type="entry name" value="TYR_PHOSPHATASE_2"/>
    <property type="match status" value="1"/>
</dbReference>
<dbReference type="PRINTS" id="PR00700">
    <property type="entry name" value="PRTYPHPHTASE"/>
</dbReference>
<keyword evidence="1" id="KW-0812">Transmembrane</keyword>
<keyword evidence="1" id="KW-1133">Transmembrane helix</keyword>
<dbReference type="EMBL" id="UZAI01006171">
    <property type="protein sequence ID" value="VDO94180.1"/>
    <property type="molecule type" value="Genomic_DNA"/>
</dbReference>
<keyword evidence="5" id="KW-1185">Reference proteome</keyword>
<evidence type="ECO:0000313" key="4">
    <source>
        <dbReference type="EMBL" id="VDO94180.1"/>
    </source>
</evidence>
<dbReference type="SMART" id="SM00404">
    <property type="entry name" value="PTPc_motif"/>
    <property type="match status" value="1"/>
</dbReference>
<feature type="transmembrane region" description="Helical" evidence="1">
    <location>
        <begin position="114"/>
        <end position="135"/>
    </location>
</feature>
<dbReference type="SMART" id="SM00194">
    <property type="entry name" value="PTPc"/>
    <property type="match status" value="1"/>
</dbReference>
<sequence length="186" mass="21803">MNILPYESTRVPLQPIRGVEGSDYINANFVDSYRDRRAYIATQAPMAKTVEDFWRMIWELNSNIVVMLTDLNERGRVSCCYFLLHPSLAFIEFKLTDARDGQARTFDYKLFEFIYFYSSAGVGRTGVFLALSIVLERMRHEGIVDMFQTIRMLRTQRPGMVQTEDQYQFCYNAVLEYLSSFDHYSV</sequence>
<name>A0A3P7Z2U0_9TREM</name>
<proteinExistence type="predicted"/>
<protein>
    <recommendedName>
        <fullName evidence="6">Tyrosine-protein phosphatase domain-containing protein</fullName>
    </recommendedName>
</protein>
<dbReference type="PROSITE" id="PS50055">
    <property type="entry name" value="TYR_PHOSPHATASE_PTP"/>
    <property type="match status" value="1"/>
</dbReference>
<gene>
    <name evidence="4" type="ORF">SMRZ_LOCUS11204</name>
</gene>
<dbReference type="GO" id="GO:0004725">
    <property type="term" value="F:protein tyrosine phosphatase activity"/>
    <property type="evidence" value="ECO:0007669"/>
    <property type="project" value="InterPro"/>
</dbReference>
<dbReference type="PANTHER" id="PTHR19134">
    <property type="entry name" value="RECEPTOR-TYPE TYROSINE-PROTEIN PHOSPHATASE"/>
    <property type="match status" value="1"/>
</dbReference>
<dbReference type="InterPro" id="IPR000387">
    <property type="entry name" value="Tyr_Pase_dom"/>
</dbReference>
<feature type="domain" description="Tyrosine-protein phosphatase" evidence="2">
    <location>
        <begin position="1"/>
        <end position="177"/>
    </location>
</feature>
<evidence type="ECO:0008006" key="6">
    <source>
        <dbReference type="Google" id="ProtNLM"/>
    </source>
</evidence>
<keyword evidence="1" id="KW-0472">Membrane</keyword>
<reference evidence="4 5" key="1">
    <citation type="submission" date="2018-11" db="EMBL/GenBank/DDBJ databases">
        <authorList>
            <consortium name="Pathogen Informatics"/>
        </authorList>
    </citation>
    <scope>NUCLEOTIDE SEQUENCE [LARGE SCALE GENOMIC DNA]</scope>
    <source>
        <strain evidence="4 5">Zambia</strain>
    </source>
</reference>
<dbReference type="Proteomes" id="UP000277204">
    <property type="component" value="Unassembled WGS sequence"/>
</dbReference>
<dbReference type="InterPro" id="IPR000242">
    <property type="entry name" value="PTP_cat"/>
</dbReference>